<evidence type="ECO:0000259" key="2">
    <source>
        <dbReference type="Pfam" id="PF13699"/>
    </source>
</evidence>
<accession>A0AB39PM65</accession>
<evidence type="ECO:0000256" key="1">
    <source>
        <dbReference type="SAM" id="MobiDB-lite"/>
    </source>
</evidence>
<proteinExistence type="predicted"/>
<protein>
    <submittedName>
        <fullName evidence="3">DUF4157 domain-containing protein</fullName>
    </submittedName>
</protein>
<feature type="region of interest" description="Disordered" evidence="1">
    <location>
        <begin position="136"/>
        <end position="167"/>
    </location>
</feature>
<feature type="domain" description="eCIS core" evidence="2">
    <location>
        <begin position="40"/>
        <end position="111"/>
    </location>
</feature>
<name>A0AB39PM65_9ACTN</name>
<reference evidence="3" key="1">
    <citation type="submission" date="2024-07" db="EMBL/GenBank/DDBJ databases">
        <authorList>
            <person name="Yu S.T."/>
        </authorList>
    </citation>
    <scope>NUCLEOTIDE SEQUENCE</scope>
    <source>
        <strain evidence="3">R21</strain>
    </source>
</reference>
<feature type="compositionally biased region" description="Low complexity" evidence="1">
    <location>
        <begin position="140"/>
        <end position="156"/>
    </location>
</feature>
<gene>
    <name evidence="3" type="ORF">AB5J56_17070</name>
</gene>
<dbReference type="InterPro" id="IPR025295">
    <property type="entry name" value="eCIS_core_dom"/>
</dbReference>
<dbReference type="Pfam" id="PF13699">
    <property type="entry name" value="eCIS_core"/>
    <property type="match status" value="1"/>
</dbReference>
<dbReference type="EMBL" id="CP163435">
    <property type="protein sequence ID" value="XDQ31569.1"/>
    <property type="molecule type" value="Genomic_DNA"/>
</dbReference>
<sequence length="542" mass="59068">MAALQRSVGNQAAVRMLRRGGAQPVQRSSAPEVLRSAGRPLAKPVRADMEARLGADFSDVRLHTGTAAQRSADELGARAYTSGSDIVLGRGGGDRHTLAHELTHVIQQRRGPVSGTDNGCGLKVSDPTDRFEQAAERNARAALAGPAPERAAGPAHAGHDHGTGGDTHHIQRYAVVHPGTAQYPVLGTLDENGQPGAAAQDFFPGQVARPRPVTDPQSGRTEETHSFVGADGTLNVEYEGQVPLRLAAKLDLAVEDAQGARQAKTFFATDQRINQANERLRGMVGLDRADGYMTLRKSTRILKIATREKQLTLWQVVPVVNRPATFQRPATRQRGLDARLPQRCNEIATAVTGQHSPEITGEQRYFHALADVLGNLSPDTPAARHKDNLKQAWDRCATDRSPEATGQLTDVLSSLIQGVMTLRDDPAQAGRLTAAYEKFKLNQFTPPAGIGDLFMIKSLRADASSGGLDFHFAGVVAKSGEDHITMENYARHEETKTLSSGDPQWFFQMYGPQQNMQSFHQEWDWENRFRAERLTLTILLQG</sequence>
<feature type="compositionally biased region" description="Basic and acidic residues" evidence="1">
    <location>
        <begin position="157"/>
        <end position="167"/>
    </location>
</feature>
<dbReference type="AlphaFoldDB" id="A0AB39PM65"/>
<evidence type="ECO:0000313" key="3">
    <source>
        <dbReference type="EMBL" id="XDQ31569.1"/>
    </source>
</evidence>
<dbReference type="RefSeq" id="WP_369242597.1">
    <property type="nucleotide sequence ID" value="NZ_CP163435.1"/>
</dbReference>
<organism evidence="3">
    <name type="scientific">Streptomyces sp. R21</name>
    <dbReference type="NCBI Taxonomy" id="3238627"/>
    <lineage>
        <taxon>Bacteria</taxon>
        <taxon>Bacillati</taxon>
        <taxon>Actinomycetota</taxon>
        <taxon>Actinomycetes</taxon>
        <taxon>Kitasatosporales</taxon>
        <taxon>Streptomycetaceae</taxon>
        <taxon>Streptomyces</taxon>
    </lineage>
</organism>